<dbReference type="EMBL" id="FRXO01000006">
    <property type="protein sequence ID" value="SHO66570.1"/>
    <property type="molecule type" value="Genomic_DNA"/>
</dbReference>
<name>A0A1M7ZNR9_9HYPH</name>
<protein>
    <submittedName>
        <fullName evidence="2">Uncharacterized protein</fullName>
    </submittedName>
</protein>
<proteinExistence type="predicted"/>
<evidence type="ECO:0000313" key="3">
    <source>
        <dbReference type="Proteomes" id="UP000186406"/>
    </source>
</evidence>
<reference evidence="2 3" key="1">
    <citation type="submission" date="2016-12" db="EMBL/GenBank/DDBJ databases">
        <authorList>
            <person name="Song W.-J."/>
            <person name="Kurnit D.M."/>
        </authorList>
    </citation>
    <scope>NUCLEOTIDE SEQUENCE [LARGE SCALE GENOMIC DNA]</scope>
    <source>
        <strain evidence="2 3">DSM 19599</strain>
    </source>
</reference>
<organism evidence="2 3">
    <name type="scientific">Pseudoxanthobacter soli DSM 19599</name>
    <dbReference type="NCBI Taxonomy" id="1123029"/>
    <lineage>
        <taxon>Bacteria</taxon>
        <taxon>Pseudomonadati</taxon>
        <taxon>Pseudomonadota</taxon>
        <taxon>Alphaproteobacteria</taxon>
        <taxon>Hyphomicrobiales</taxon>
        <taxon>Segnochrobactraceae</taxon>
        <taxon>Pseudoxanthobacter</taxon>
    </lineage>
</organism>
<sequence length="77" mass="8322">MTFSMNGFTGLGGRFGGGGAGRHRTGAAMCHPDPGYAGAPDTTYFEMPWPAPRLARWNGRTALPRRSWWGEAEPPLT</sequence>
<dbReference type="AlphaFoldDB" id="A0A1M7ZNR9"/>
<feature type="compositionally biased region" description="Gly residues" evidence="1">
    <location>
        <begin position="9"/>
        <end position="20"/>
    </location>
</feature>
<evidence type="ECO:0000256" key="1">
    <source>
        <dbReference type="SAM" id="MobiDB-lite"/>
    </source>
</evidence>
<evidence type="ECO:0000313" key="2">
    <source>
        <dbReference type="EMBL" id="SHO66570.1"/>
    </source>
</evidence>
<dbReference type="Proteomes" id="UP000186406">
    <property type="component" value="Unassembled WGS sequence"/>
</dbReference>
<feature type="region of interest" description="Disordered" evidence="1">
    <location>
        <begin position="1"/>
        <end position="26"/>
    </location>
</feature>
<keyword evidence="3" id="KW-1185">Reference proteome</keyword>
<dbReference type="STRING" id="1123029.SAMN02745172_03229"/>
<gene>
    <name evidence="2" type="ORF">SAMN02745172_03229</name>
</gene>
<accession>A0A1M7ZNR9</accession>